<keyword evidence="2" id="KW-0496">Mitochondrion</keyword>
<protein>
    <submittedName>
        <fullName evidence="2">NADH dehydrogenase subunit 6</fullName>
    </submittedName>
</protein>
<accession>A0A8K1X7E8</accession>
<geneLocation type="mitochondrion" evidence="2"/>
<reference evidence="2" key="1">
    <citation type="journal article" date="2022" name="PeerJ">
        <title>Hammerhead flatworms (Platyhelminthes, Geoplanidae, Bipaliinae): mitochondrial genomes and description of two new species from France, Italy and Mayotte.</title>
        <authorList>
            <person name="Justine J.-L."/>
            <person name="Gastineau R."/>
            <person name="Gros P."/>
            <person name="Gey D."/>
            <person name="Ruzzier E."/>
            <person name="Winsor L."/>
        </authorList>
    </citation>
    <scope>NUCLEOTIDE SEQUENCE</scope>
</reference>
<keyword evidence="1" id="KW-0472">Membrane</keyword>
<feature type="transmembrane region" description="Helical" evidence="1">
    <location>
        <begin position="35"/>
        <end position="56"/>
    </location>
</feature>
<proteinExistence type="predicted"/>
<sequence>MVFVQFCSSVVLLGVIMLSLCLLIFIILISINLFWYGLIFLLINVGGSMVIFYYMFSLQSNPLSSYSFISKGFFFVVLSFFLLLIVSNNINDISFIIFNGSVEEVSFSLFSRCESYLLILISVFLIYVLFVVSMMTSSIGGSFRFLQIL</sequence>
<feature type="transmembrane region" description="Helical" evidence="1">
    <location>
        <begin position="68"/>
        <end position="86"/>
    </location>
</feature>
<keyword evidence="1" id="KW-1133">Transmembrane helix</keyword>
<feature type="transmembrane region" description="Helical" evidence="1">
    <location>
        <begin position="7"/>
        <end position="29"/>
    </location>
</feature>
<name>A0A8K1X7E8_9PLAT</name>
<gene>
    <name evidence="2" type="primary">ND6</name>
</gene>
<feature type="transmembrane region" description="Helical" evidence="1">
    <location>
        <begin position="116"/>
        <end position="135"/>
    </location>
</feature>
<evidence type="ECO:0000313" key="2">
    <source>
        <dbReference type="EMBL" id="UHA56292.1"/>
    </source>
</evidence>
<evidence type="ECO:0000256" key="1">
    <source>
        <dbReference type="SAM" id="Phobius"/>
    </source>
</evidence>
<dbReference type="AlphaFoldDB" id="A0A8K1X7E8"/>
<keyword evidence="1" id="KW-0812">Transmembrane</keyword>
<dbReference type="EMBL" id="MZ561469">
    <property type="protein sequence ID" value="UHA56292.1"/>
    <property type="molecule type" value="Genomic_DNA"/>
</dbReference>
<organism evidence="2">
    <name type="scientific">Diversibipalium multilineatum</name>
    <dbReference type="NCBI Taxonomy" id="391263"/>
    <lineage>
        <taxon>Eukaryota</taxon>
        <taxon>Metazoa</taxon>
        <taxon>Spiralia</taxon>
        <taxon>Lophotrochozoa</taxon>
        <taxon>Platyhelminthes</taxon>
        <taxon>Rhabditophora</taxon>
        <taxon>Seriata</taxon>
        <taxon>Tricladida</taxon>
        <taxon>Continenticola</taxon>
        <taxon>Geoplanoidea</taxon>
        <taxon>Geoplanidae</taxon>
        <taxon>Bipaliinae</taxon>
        <taxon>Diversibipalium</taxon>
    </lineage>
</organism>